<dbReference type="InterPro" id="IPR025049">
    <property type="entry name" value="Mfa-like_1"/>
</dbReference>
<keyword evidence="2" id="KW-1185">Reference proteome</keyword>
<dbReference type="AlphaFoldDB" id="I4Z9T3"/>
<sequence length="550" mass="62793">MKHFNLLHSMVFVFIAMLSLGFMSCTEEELEDRSQMPSDAIKFTVSEAKTETRTSLDSKKIRQHLKSFYVSAFPAKTYQGMIPDNDFYMKDVEIVNDGKGNFSYRKDEKTYPWPAYPLNFVAVNDSRTPSQFIEGKLDIGCFRGGSIDYVCAYTTNQDKNKNGGTVDLQFHHLMSQIRFYVAERSLNLNCDIKKIGLKGVYDIADMHIDPAGNITVSEAQDNLGKGDYSIDVTDYVPDQEPVLLNYNKELFIPPLTQKGWNPSSNILPKDIDDAIENNNPENVYAYVWMECKIQKNGKYLVGSENSYGRTCFPFKVNLKPGKRYNYVITLTDDFIGYPDQNTTIQEPKLGWVISDEGNIYRYCGDAVAAGEDPIAMIAYIDENINGPAPYSKHGLAISLSLLQKKSGDTFFTYSDLENISKWFSKAPSWTQWYVPGFREFDLIFHACGGTQYDGRPHYRNQPWDYGGLNELLEATNDALDPFSAHYVYDPFIMLGNNGYWGGRYWLNPSENSNSSMAWLYYSGEKKYCQWLKLPPTGLEPTNQVRPVFEF</sequence>
<name>I4Z9T3_9BACT</name>
<dbReference type="EMBL" id="JH660660">
    <property type="protein sequence ID" value="EIM32975.1"/>
    <property type="molecule type" value="Genomic_DNA"/>
</dbReference>
<gene>
    <name evidence="1" type="ORF">PrebiDRAFT_1253</name>
</gene>
<accession>I4Z9T3</accession>
<organism evidence="1 2">
    <name type="scientific">Prevotella bivia DSM 20514</name>
    <dbReference type="NCBI Taxonomy" id="868129"/>
    <lineage>
        <taxon>Bacteria</taxon>
        <taxon>Pseudomonadati</taxon>
        <taxon>Bacteroidota</taxon>
        <taxon>Bacteroidia</taxon>
        <taxon>Bacteroidales</taxon>
        <taxon>Prevotellaceae</taxon>
        <taxon>Prevotella</taxon>
    </lineage>
</organism>
<dbReference type="Pfam" id="PF13149">
    <property type="entry name" value="Mfa_like_1"/>
    <property type="match status" value="1"/>
</dbReference>
<reference evidence="1 2" key="1">
    <citation type="submission" date="2012-02" db="EMBL/GenBank/DDBJ databases">
        <title>Improved High-Quality Draft genome of Prevotella bivia DSM 20514.</title>
        <authorList>
            <consortium name="US DOE Joint Genome Institute (JGI-PGF)"/>
            <person name="Lucas S."/>
            <person name="Copeland A."/>
            <person name="Lapidus A."/>
            <person name="Bruce D."/>
            <person name="Goodwin L."/>
            <person name="Pitluck S."/>
            <person name="Peters L."/>
            <person name="Mikhailova N."/>
            <person name="Munk A.C.C."/>
            <person name="Kyrpides N."/>
            <person name="Mavromatis K."/>
            <person name="Detter J.C."/>
            <person name="Han C."/>
            <person name="Land M."/>
            <person name="Hauser L."/>
            <person name="Markowitz V."/>
            <person name="Cheng J.-F."/>
            <person name="Hugenholtz P."/>
            <person name="Woyke T."/>
            <person name="Wu D."/>
            <person name="Gronow S."/>
            <person name="Wellnitz S."/>
            <person name="Brambilla E."/>
            <person name="Klenk H.-P."/>
            <person name="Eisen J.A."/>
        </authorList>
    </citation>
    <scope>NUCLEOTIDE SEQUENCE [LARGE SCALE GENOMIC DNA]</scope>
    <source>
        <strain evidence="1 2">DSM 20514</strain>
    </source>
</reference>
<dbReference type="GeneID" id="78531234"/>
<evidence type="ECO:0008006" key="3">
    <source>
        <dbReference type="Google" id="ProtNLM"/>
    </source>
</evidence>
<dbReference type="RefSeq" id="WP_004339703.1">
    <property type="nucleotide sequence ID" value="NZ_JH660660.1"/>
</dbReference>
<dbReference type="PROSITE" id="PS51257">
    <property type="entry name" value="PROKAR_LIPOPROTEIN"/>
    <property type="match status" value="1"/>
</dbReference>
<evidence type="ECO:0000313" key="1">
    <source>
        <dbReference type="EMBL" id="EIM32975.1"/>
    </source>
</evidence>
<dbReference type="HOGENOM" id="CLU_495074_0_0_10"/>
<protein>
    <recommendedName>
        <fullName evidence="3">Fimbrillin family protein</fullName>
    </recommendedName>
</protein>
<dbReference type="Proteomes" id="UP000002786">
    <property type="component" value="Unassembled WGS sequence"/>
</dbReference>
<evidence type="ECO:0000313" key="2">
    <source>
        <dbReference type="Proteomes" id="UP000002786"/>
    </source>
</evidence>
<proteinExistence type="predicted"/>